<feature type="region of interest" description="Disordered" evidence="1">
    <location>
        <begin position="141"/>
        <end position="209"/>
    </location>
</feature>
<dbReference type="EMBL" id="JAMSHJ010000004">
    <property type="protein sequence ID" value="KAI5415615.1"/>
    <property type="molecule type" value="Genomic_DNA"/>
</dbReference>
<feature type="region of interest" description="Disordered" evidence="1">
    <location>
        <begin position="375"/>
        <end position="397"/>
    </location>
</feature>
<dbReference type="InterPro" id="IPR006880">
    <property type="entry name" value="INO80B_C"/>
</dbReference>
<dbReference type="Gramene" id="Psat04G0087200-T1">
    <property type="protein sequence ID" value="KAI5415615.1"/>
    <property type="gene ID" value="KIW84_040872"/>
</dbReference>
<name>A0A9D4XB96_PEA</name>
<evidence type="ECO:0000256" key="1">
    <source>
        <dbReference type="SAM" id="MobiDB-lite"/>
    </source>
</evidence>
<dbReference type="Pfam" id="PF04795">
    <property type="entry name" value="PAPA-1"/>
    <property type="match status" value="1"/>
</dbReference>
<reference evidence="3 4" key="1">
    <citation type="journal article" date="2022" name="Nat. Genet.">
        <title>Improved pea reference genome and pan-genome highlight genomic features and evolutionary characteristics.</title>
        <authorList>
            <person name="Yang T."/>
            <person name="Liu R."/>
            <person name="Luo Y."/>
            <person name="Hu S."/>
            <person name="Wang D."/>
            <person name="Wang C."/>
            <person name="Pandey M.K."/>
            <person name="Ge S."/>
            <person name="Xu Q."/>
            <person name="Li N."/>
            <person name="Li G."/>
            <person name="Huang Y."/>
            <person name="Saxena R.K."/>
            <person name="Ji Y."/>
            <person name="Li M."/>
            <person name="Yan X."/>
            <person name="He Y."/>
            <person name="Liu Y."/>
            <person name="Wang X."/>
            <person name="Xiang C."/>
            <person name="Varshney R.K."/>
            <person name="Ding H."/>
            <person name="Gao S."/>
            <person name="Zong X."/>
        </authorList>
    </citation>
    <scope>NUCLEOTIDE SEQUENCE [LARGE SCALE GENOMIC DNA]</scope>
    <source>
        <strain evidence="3 4">cv. Zhongwan 6</strain>
    </source>
</reference>
<feature type="region of interest" description="Disordered" evidence="1">
    <location>
        <begin position="269"/>
        <end position="293"/>
    </location>
</feature>
<protein>
    <recommendedName>
        <fullName evidence="2">INO80 complex subunit B-like conserved region domain-containing protein</fullName>
    </recommendedName>
</protein>
<gene>
    <name evidence="3" type="ORF">KIW84_040872</name>
</gene>
<organism evidence="3 4">
    <name type="scientific">Pisum sativum</name>
    <name type="common">Garden pea</name>
    <name type="synonym">Lathyrus oleraceus</name>
    <dbReference type="NCBI Taxonomy" id="3888"/>
    <lineage>
        <taxon>Eukaryota</taxon>
        <taxon>Viridiplantae</taxon>
        <taxon>Streptophyta</taxon>
        <taxon>Embryophyta</taxon>
        <taxon>Tracheophyta</taxon>
        <taxon>Spermatophyta</taxon>
        <taxon>Magnoliopsida</taxon>
        <taxon>eudicotyledons</taxon>
        <taxon>Gunneridae</taxon>
        <taxon>Pentapetalae</taxon>
        <taxon>rosids</taxon>
        <taxon>fabids</taxon>
        <taxon>Fabales</taxon>
        <taxon>Fabaceae</taxon>
        <taxon>Papilionoideae</taxon>
        <taxon>50 kb inversion clade</taxon>
        <taxon>NPAAA clade</taxon>
        <taxon>Hologalegina</taxon>
        <taxon>IRL clade</taxon>
        <taxon>Fabeae</taxon>
        <taxon>Lathyrus</taxon>
    </lineage>
</organism>
<feature type="compositionally biased region" description="Basic and acidic residues" evidence="1">
    <location>
        <begin position="166"/>
        <end position="182"/>
    </location>
</feature>
<dbReference type="InterPro" id="IPR029523">
    <property type="entry name" value="INO80B/Ies2"/>
</dbReference>
<dbReference type="Pfam" id="PF04438">
    <property type="entry name" value="zf-HIT"/>
    <property type="match status" value="1"/>
</dbReference>
<comment type="caution">
    <text evidence="3">The sequence shown here is derived from an EMBL/GenBank/DDBJ whole genome shotgun (WGS) entry which is preliminary data.</text>
</comment>
<dbReference type="AlphaFoldDB" id="A0A9D4XB96"/>
<feature type="domain" description="INO80 complex subunit B-like conserved region" evidence="2">
    <location>
        <begin position="339"/>
        <end position="424"/>
    </location>
</feature>
<sequence length="483" mass="54019">MKSHKIKCRCCCIALTLETNWSPTEVSGKRKVRRKIQTEFVTGERKITRNSTKEIFINGKIFDVHRLAIDFTMKRKRSIVSRKPRANCDAIFKRYFGWIPHAENESVRDTVVVSDGLGTNNKLKKLKLKFGGVTHTIHTKSKAGTCLPSGSDGRNPKDNANTNHPRSSDKRDAGEKSVKLSRTESCFAAENHSHKRKTSGKHARKSKQVTERCALGVGFSDEEDEDAELQFLEKINSSKRSASRYKDIQGGTTMRGICKDALGKKYGDQDYVEEAPTSSDESILEGNKPKRESVDLIVPRKQSTRSNRNCSVDSFNDMLSGPVASIIDISDKKAKLSEEQLIKKAEAAKRRKIQAEKAAKEAEEAAIKKILGQDSAKKKKEEKMNKRRDELAKEKSSKPFHLASKTVRWTMGPNGTVVTFSEDMGLPSIFQTIPNSYPPPREKCAGPNCTNAYKYRDSKSKLPLCSLGCYKAIHEKISPVVAC</sequence>
<feature type="compositionally biased region" description="Basic residues" evidence="1">
    <location>
        <begin position="193"/>
        <end position="207"/>
    </location>
</feature>
<evidence type="ECO:0000259" key="2">
    <source>
        <dbReference type="SMART" id="SM01406"/>
    </source>
</evidence>
<proteinExistence type="predicted"/>
<keyword evidence="4" id="KW-1185">Reference proteome</keyword>
<dbReference type="CDD" id="cd23021">
    <property type="entry name" value="zf-HIT_IN80B"/>
    <property type="match status" value="1"/>
</dbReference>
<dbReference type="PANTHER" id="PTHR21561">
    <property type="entry name" value="INO80 COMPLEX SUBUNIT B"/>
    <property type="match status" value="1"/>
</dbReference>
<accession>A0A9D4XB96</accession>
<dbReference type="PANTHER" id="PTHR21561:SF16">
    <property type="entry name" value="PAPA-1-LIKE FAMILY PROTEIN _ ZINC FINGER (HIT TYPE) FAMILY PROTEIN"/>
    <property type="match status" value="1"/>
</dbReference>
<dbReference type="InterPro" id="IPR007529">
    <property type="entry name" value="Znf_HIT"/>
</dbReference>
<dbReference type="SMART" id="SM01406">
    <property type="entry name" value="PAPA-1"/>
    <property type="match status" value="1"/>
</dbReference>
<dbReference type="GO" id="GO:0031011">
    <property type="term" value="C:Ino80 complex"/>
    <property type="evidence" value="ECO:0007669"/>
    <property type="project" value="InterPro"/>
</dbReference>
<evidence type="ECO:0000313" key="4">
    <source>
        <dbReference type="Proteomes" id="UP001058974"/>
    </source>
</evidence>
<dbReference type="GO" id="GO:0006338">
    <property type="term" value="P:chromatin remodeling"/>
    <property type="evidence" value="ECO:0007669"/>
    <property type="project" value="InterPro"/>
</dbReference>
<evidence type="ECO:0000313" key="3">
    <source>
        <dbReference type="EMBL" id="KAI5415615.1"/>
    </source>
</evidence>
<dbReference type="Proteomes" id="UP001058974">
    <property type="component" value="Chromosome 4"/>
</dbReference>